<dbReference type="InterPro" id="IPR014862">
    <property type="entry name" value="TrwC"/>
</dbReference>
<dbReference type="SUPFAM" id="SSF52540">
    <property type="entry name" value="P-loop containing nucleoside triphosphate hydrolases"/>
    <property type="match status" value="2"/>
</dbReference>
<feature type="compositionally biased region" description="Basic and acidic residues" evidence="1">
    <location>
        <begin position="1542"/>
        <end position="1552"/>
    </location>
</feature>
<dbReference type="EMBL" id="CP066078">
    <property type="protein sequence ID" value="QQC60211.1"/>
    <property type="molecule type" value="Genomic_DNA"/>
</dbReference>
<dbReference type="Gene3D" id="3.40.50.300">
    <property type="entry name" value="P-loop containing nucleotide triphosphate hydrolases"/>
    <property type="match status" value="2"/>
</dbReference>
<organism evidence="3 4">
    <name type="scientific">Rothia kristinae</name>
    <dbReference type="NCBI Taxonomy" id="37923"/>
    <lineage>
        <taxon>Bacteria</taxon>
        <taxon>Bacillati</taxon>
        <taxon>Actinomycetota</taxon>
        <taxon>Actinomycetes</taxon>
        <taxon>Micrococcales</taxon>
        <taxon>Micrococcaceae</taxon>
        <taxon>Rothia</taxon>
    </lineage>
</organism>
<feature type="compositionally biased region" description="Polar residues" evidence="1">
    <location>
        <begin position="1460"/>
        <end position="1481"/>
    </location>
</feature>
<evidence type="ECO:0000259" key="2">
    <source>
        <dbReference type="PROSITE" id="PS50931"/>
    </source>
</evidence>
<reference evidence="3 4" key="1">
    <citation type="submission" date="2020-12" db="EMBL/GenBank/DDBJ databases">
        <title>FDA dAtabase for Regulatory Grade micrObial Sequences (FDA-ARGOS): Supporting development and validation of Infectious Disease Dx tests.</title>
        <authorList>
            <person name="Sproer C."/>
            <person name="Gronow S."/>
            <person name="Severitt S."/>
            <person name="Schroder I."/>
            <person name="Tallon L."/>
            <person name="Sadzewicz L."/>
            <person name="Zhao X."/>
            <person name="Boylan J."/>
            <person name="Ott S."/>
            <person name="Bowen H."/>
            <person name="Vavikolanu K."/>
            <person name="Mehta A."/>
            <person name="Aluvathingal J."/>
            <person name="Nadendla S."/>
            <person name="Lowell S."/>
            <person name="Myers T."/>
            <person name="Yan Y."/>
            <person name="Sichtig H."/>
        </authorList>
    </citation>
    <scope>NUCLEOTIDE SEQUENCE [LARGE SCALE GENOMIC DNA]</scope>
    <source>
        <strain evidence="3 4">FDAARGOS_1001</strain>
    </source>
</reference>
<feature type="region of interest" description="Disordered" evidence="1">
    <location>
        <begin position="482"/>
        <end position="506"/>
    </location>
</feature>
<dbReference type="Proteomes" id="UP000595221">
    <property type="component" value="Chromosome"/>
</dbReference>
<dbReference type="Gene3D" id="2.30.30.940">
    <property type="match status" value="1"/>
</dbReference>
<evidence type="ECO:0000313" key="4">
    <source>
        <dbReference type="Proteomes" id="UP000595221"/>
    </source>
</evidence>
<gene>
    <name evidence="3" type="ORF">I6H58_04620</name>
</gene>
<feature type="domain" description="HTH lysR-type" evidence="2">
    <location>
        <begin position="129"/>
        <end position="164"/>
    </location>
</feature>
<dbReference type="SUPFAM" id="SSF55464">
    <property type="entry name" value="Origin of replication-binding domain, RBD-like"/>
    <property type="match status" value="1"/>
</dbReference>
<proteinExistence type="predicted"/>
<dbReference type="GO" id="GO:0003700">
    <property type="term" value="F:DNA-binding transcription factor activity"/>
    <property type="evidence" value="ECO:0007669"/>
    <property type="project" value="InterPro"/>
</dbReference>
<dbReference type="Pfam" id="PF08751">
    <property type="entry name" value="TrwC"/>
    <property type="match status" value="1"/>
</dbReference>
<name>A0A7T4MV70_9MICC</name>
<protein>
    <submittedName>
        <fullName evidence="3">Relaxase domain-containing protein</fullName>
    </submittedName>
</protein>
<feature type="region of interest" description="Disordered" evidence="1">
    <location>
        <begin position="1443"/>
        <end position="1572"/>
    </location>
</feature>
<dbReference type="NCBIfam" id="NF041492">
    <property type="entry name" value="MobF"/>
    <property type="match status" value="1"/>
</dbReference>
<feature type="region of interest" description="Disordered" evidence="1">
    <location>
        <begin position="1322"/>
        <end position="1342"/>
    </location>
</feature>
<feature type="compositionally biased region" description="Basic and acidic residues" evidence="1">
    <location>
        <begin position="1482"/>
        <end position="1498"/>
    </location>
</feature>
<dbReference type="RefSeq" id="WP_198490975.1">
    <property type="nucleotide sequence ID" value="NZ_CP066078.1"/>
</dbReference>
<sequence length="1572" mass="172944">MMTVHKLSAGDGHRYYTHEVASGDQLRDTDRELGDYYTVEGMPPGQWIGSGAQHLELTGEVTESQMDQLYGIGVKPQDSASIAVENHNAAQVEKAAYRAAYREQKHQAAGRAWGLLQDKAAGSTEEQIAQKHGVSQQSISKRIAALEAANPTLFTRQGRSVTLTPKANFMALFQMTPEDRNRARKVARRAGIEAKNEYIEQLNQARPHRSVSLPENEFTKKFVERQRWFVVQNDRQPDAKEKRQLRNLVGAQLFREEHGRDAVSNVELSKWIDTQAKPRQQSVAGFDMVFTPTKSVSIAWGLGDETLRKGIEAAHEKAIHDAMSYLEENATYTRRGRNGVQQIDVDGGLIASKFRHWDSRTGDPNIHDHVVVANRVLGSDGKWATLDGRALYAQGVAASEVYNSKIIEHIHADLGLDFTTREQNGGVVFELAGIDQKTVTAFSSRRQSIVGSLQELEDQFIAEHGHAPTAKQRTALAQQATLTTRPAKDDPKSLAGKQEQWRAKATEVTPDLPTGRALLEYLRAASTEHAQHAVQAAATVSATPAVEHAQQVVEILESSRATWKSSNIEAAALRYFREASAGTGVSSVLLSETVREVEKASVSLTPDAQVPVPDALRRADGASVYRTANDEVYTSQATIDVESRLIDAATNMRVQPVATQDQADRSIAAHQKRAKFPASAAQVAMATGFLTTDKLLAVGIGPAGAGKTTMSRMVVEGASSCGHNTFGLAPTAAAADVMKQDLGINADTLDAFLMTPVEASPVRAGDVILIDEVGMVTTPKLNQIIDLAAQRGAVVRAVGDYRQLSAIGSGGALRLLEREAGATHLEDLFRFKIRNQDGSTSINDAEAEASKQLREPPVTGADKPFAWYDEQGRITAGETDVMVQQVFAAWRTDTEAGLDSLMLAPTTDQVKKLNALGQAYAAQHGALDGSSAFRTARDEQIHVGDRVVTRKNNRRARFNKGTDFVKNGDSWTVHEIHANGVITLAHAHGRAKVNLPADYAREHIELGYARTINRAQGATVDSSHVLVTETTDRAGAYVGLTRGAYDNRLYVVTGEGRSRDEVLEAIAANYERDDLPVHEQVERARTAHRDVASRVAVLQDLNEHAQTEAVKNALTQAVGAKAAQPIISSEGFGAFAARAAAAQADGWELEPALERAWHLHGMDDAQDQAAVMGHRLDLLIERDKQLRDPSSGRPFAHVPDENLTRFIDRAQKMTNPFEIPKDVELEDPGWYKREFGMVPTEQLNARRIALAETMRDNGDESYRWLMTEMDAEVTRRRWSSPAQKEYEAIVRGEKTRPAHEISLHKALLQEQRLRESLLPKAPDAQSQDLGQLHHGVSGHTADPRWLHDSHVPADLRATLTEHHQQIGELTVLRGKQLAVEQPAWTKALGPVPINPRNAARWHRVAGEVEALRNAYQVPASEPAAVPKQLMRADRGRYLATQVTDVHKRSTLSKRPARTAPENQFTAQAATQQRSSEEQQTPAERRISSAKLNRDRIRQMTEQLRSTKTTSSTTRNGSESAGAAKDPKHPQAATESARARLRALKERDQDRARNRWAQDPAKPRTPGRRGPQR</sequence>
<dbReference type="Pfam" id="PF13604">
    <property type="entry name" value="AAA_30"/>
    <property type="match status" value="1"/>
</dbReference>
<dbReference type="PROSITE" id="PS50931">
    <property type="entry name" value="HTH_LYSR"/>
    <property type="match status" value="1"/>
</dbReference>
<dbReference type="InterPro" id="IPR000847">
    <property type="entry name" value="LysR_HTH_N"/>
</dbReference>
<dbReference type="Gene3D" id="1.10.10.10">
    <property type="entry name" value="Winged helix-like DNA-binding domain superfamily/Winged helix DNA-binding domain"/>
    <property type="match status" value="1"/>
</dbReference>
<dbReference type="InterPro" id="IPR027417">
    <property type="entry name" value="P-loop_NTPase"/>
</dbReference>
<evidence type="ECO:0000256" key="1">
    <source>
        <dbReference type="SAM" id="MobiDB-lite"/>
    </source>
</evidence>
<dbReference type="CDD" id="cd18809">
    <property type="entry name" value="SF1_C_RecD"/>
    <property type="match status" value="1"/>
</dbReference>
<accession>A0A7T4MV70</accession>
<dbReference type="InterPro" id="IPR036388">
    <property type="entry name" value="WH-like_DNA-bd_sf"/>
</dbReference>
<evidence type="ECO:0000313" key="3">
    <source>
        <dbReference type="EMBL" id="QQC60211.1"/>
    </source>
</evidence>